<dbReference type="GO" id="GO:0030155">
    <property type="term" value="P:regulation of cell adhesion"/>
    <property type="evidence" value="ECO:0007669"/>
    <property type="project" value="TreeGrafter"/>
</dbReference>
<evidence type="ECO:0000313" key="3">
    <source>
        <dbReference type="EMBL" id="KAG6920346.1"/>
    </source>
</evidence>
<accession>A0A8T1RTP5</accession>
<dbReference type="InterPro" id="IPR036116">
    <property type="entry name" value="FN3_sf"/>
</dbReference>
<dbReference type="PROSITE" id="PS50853">
    <property type="entry name" value="FN3"/>
    <property type="match status" value="1"/>
</dbReference>
<dbReference type="PANTHER" id="PTHR46708:SF3">
    <property type="entry name" value="TENASCIN-X"/>
    <property type="match status" value="1"/>
</dbReference>
<proteinExistence type="predicted"/>
<dbReference type="CDD" id="cd00063">
    <property type="entry name" value="FN3"/>
    <property type="match status" value="1"/>
</dbReference>
<dbReference type="OrthoDB" id="6130531at2759"/>
<organism evidence="3 4">
    <name type="scientific">Chelydra serpentina</name>
    <name type="common">Snapping turtle</name>
    <name type="synonym">Testudo serpentina</name>
    <dbReference type="NCBI Taxonomy" id="8475"/>
    <lineage>
        <taxon>Eukaryota</taxon>
        <taxon>Metazoa</taxon>
        <taxon>Chordata</taxon>
        <taxon>Craniata</taxon>
        <taxon>Vertebrata</taxon>
        <taxon>Euteleostomi</taxon>
        <taxon>Archelosauria</taxon>
        <taxon>Testudinata</taxon>
        <taxon>Testudines</taxon>
        <taxon>Cryptodira</taxon>
        <taxon>Durocryptodira</taxon>
        <taxon>Americhelydia</taxon>
        <taxon>Chelydroidea</taxon>
        <taxon>Chelydridae</taxon>
        <taxon>Chelydra</taxon>
    </lineage>
</organism>
<sequence>MEPLDAGVGPQLRLGELSVTNAAHDSLDLSWTVEVGTFDSFILQYRDAEGNPRALPVDGALRSLHLHDLAPSHRYKFNLYGVSGRKRLGPVSTDAVTGQR</sequence>
<dbReference type="GO" id="GO:0031175">
    <property type="term" value="P:neuron projection development"/>
    <property type="evidence" value="ECO:0007669"/>
    <property type="project" value="TreeGrafter"/>
</dbReference>
<dbReference type="EMBL" id="JAHGAV010010934">
    <property type="protein sequence ID" value="KAG6920346.1"/>
    <property type="molecule type" value="Genomic_DNA"/>
</dbReference>
<dbReference type="Pfam" id="PF00041">
    <property type="entry name" value="fn3"/>
    <property type="match status" value="1"/>
</dbReference>
<keyword evidence="1" id="KW-0677">Repeat</keyword>
<gene>
    <name evidence="3" type="primary">TNXB</name>
    <name evidence="3" type="ORF">G0U57_000649</name>
</gene>
<dbReference type="PANTHER" id="PTHR46708">
    <property type="entry name" value="TENASCIN"/>
    <property type="match status" value="1"/>
</dbReference>
<comment type="caution">
    <text evidence="3">The sequence shown here is derived from an EMBL/GenBank/DDBJ whole genome shotgun (WGS) entry which is preliminary data.</text>
</comment>
<keyword evidence="4" id="KW-1185">Reference proteome</keyword>
<dbReference type="GO" id="GO:0005615">
    <property type="term" value="C:extracellular space"/>
    <property type="evidence" value="ECO:0007669"/>
    <property type="project" value="TreeGrafter"/>
</dbReference>
<dbReference type="InterPro" id="IPR003961">
    <property type="entry name" value="FN3_dom"/>
</dbReference>
<protein>
    <submittedName>
        <fullName evidence="3">Tenascin XB</fullName>
    </submittedName>
</protein>
<evidence type="ECO:0000256" key="1">
    <source>
        <dbReference type="ARBA" id="ARBA00022737"/>
    </source>
</evidence>
<dbReference type="Proteomes" id="UP000765507">
    <property type="component" value="Unassembled WGS sequence"/>
</dbReference>
<dbReference type="InterPro" id="IPR013783">
    <property type="entry name" value="Ig-like_fold"/>
</dbReference>
<dbReference type="AlphaFoldDB" id="A0A8T1RTP5"/>
<reference evidence="3 4" key="1">
    <citation type="journal article" date="2020" name="G3 (Bethesda)">
        <title>Draft Genome of the Common Snapping Turtle, Chelydra serpentina, a Model for Phenotypic Plasticity in Reptiles.</title>
        <authorList>
            <person name="Das D."/>
            <person name="Singh S.K."/>
            <person name="Bierstedt J."/>
            <person name="Erickson A."/>
            <person name="Galli G.L.J."/>
            <person name="Crossley D.A. 2nd"/>
            <person name="Rhen T."/>
        </authorList>
    </citation>
    <scope>NUCLEOTIDE SEQUENCE [LARGE SCALE GENOMIC DNA]</scope>
    <source>
        <strain evidence="3">KW</strain>
    </source>
</reference>
<name>A0A8T1RTP5_CHESE</name>
<dbReference type="Gene3D" id="2.60.40.10">
    <property type="entry name" value="Immunoglobulins"/>
    <property type="match status" value="1"/>
</dbReference>
<feature type="domain" description="Fibronectin type-III" evidence="2">
    <location>
        <begin position="13"/>
        <end position="100"/>
    </location>
</feature>
<dbReference type="InterPro" id="IPR050991">
    <property type="entry name" value="ECM_Regulatory_Proteins"/>
</dbReference>
<evidence type="ECO:0000313" key="4">
    <source>
        <dbReference type="Proteomes" id="UP000765507"/>
    </source>
</evidence>
<feature type="non-terminal residue" evidence="3">
    <location>
        <position position="100"/>
    </location>
</feature>
<dbReference type="SUPFAM" id="SSF49265">
    <property type="entry name" value="Fibronectin type III"/>
    <property type="match status" value="1"/>
</dbReference>
<evidence type="ECO:0000259" key="2">
    <source>
        <dbReference type="PROSITE" id="PS50853"/>
    </source>
</evidence>